<dbReference type="STRING" id="1855912.LuPra_00474"/>
<sequence>MHRRHFLQQTVMGAASLSSVAPAFGQSPLAQEPQRISSATIAVGDEVVERSVDDLRRALETGQLTTRTLTQSYLRRIDAVDRQGAGLNSVIELNPDALDIADRLDTERKAGRVRGPLHGIPVLIKDNIDTADGMKTTAGSLALVDAHPLLDAGIVTRLREAGAVLLGKTNLSEWANFRSENSTSGWSGRGGLTRNPYALDRNACGSSSGSGAATAASLCAVAVGTETDGSIICPSSRCGLVGIKPTVGLVSRSGIIPISATQDTAGPMARTVADAAALLHVLAGPDPRDAATKGQTLAKDYREYLQKDALQGRRIGVMRNFFGFDARVDALMEDAIKAAEAAGATIVDKANLPTRGQFGDAELAILLYEFKAGLGAYLATLGPSAPMKTLADVIAFNEAHAKEEMPYFGQELFIKAQAKGPLTDKAYLMAKAKAARLSRTEGLDRVFTTKKVDALLAPSGGPAWLTDLVNGDYGTGGSSGPAAVAGYPSITVPAGFVRGLPVGVSFIGPAWSEARLIGIAYAYEQQTKLRRAPQYLPGALV</sequence>
<feature type="domain" description="Amidase" evidence="1">
    <location>
        <begin position="69"/>
        <end position="516"/>
    </location>
</feature>
<dbReference type="EC" id="6.3.5.-" evidence="2"/>
<gene>
    <name evidence="2" type="primary">gatA_2</name>
    <name evidence="2" type="ORF">LuPra_00474</name>
</gene>
<keyword evidence="2" id="KW-0808">Transferase</keyword>
<dbReference type="PANTHER" id="PTHR42678">
    <property type="entry name" value="AMIDASE"/>
    <property type="match status" value="1"/>
</dbReference>
<name>A0A143PFI9_LUTPR</name>
<dbReference type="GO" id="GO:0016740">
    <property type="term" value="F:transferase activity"/>
    <property type="evidence" value="ECO:0007669"/>
    <property type="project" value="UniProtKB-KW"/>
</dbReference>
<dbReference type="InterPro" id="IPR023631">
    <property type="entry name" value="Amidase_dom"/>
</dbReference>
<dbReference type="Pfam" id="PF01425">
    <property type="entry name" value="Amidase"/>
    <property type="match status" value="1"/>
</dbReference>
<evidence type="ECO:0000313" key="3">
    <source>
        <dbReference type="Proteomes" id="UP000076079"/>
    </source>
</evidence>
<dbReference type="NCBIfam" id="NF005300">
    <property type="entry name" value="PRK06828.1"/>
    <property type="match status" value="1"/>
</dbReference>
<dbReference type="InterPro" id="IPR036928">
    <property type="entry name" value="AS_sf"/>
</dbReference>
<protein>
    <submittedName>
        <fullName evidence="2">Glutamyl-tRNA(Gln) amidotransferase subunit A</fullName>
        <ecNumber evidence="2">6.3.5.-</ecNumber>
    </submittedName>
</protein>
<dbReference type="OrthoDB" id="9811471at2"/>
<reference evidence="3" key="2">
    <citation type="submission" date="2016-04" db="EMBL/GenBank/DDBJ databases">
        <title>First Complete Genome Sequence of a Subdivision 6 Acidobacterium.</title>
        <authorList>
            <person name="Huang S."/>
            <person name="Vieira S."/>
            <person name="Bunk B."/>
            <person name="Riedel T."/>
            <person name="Sproeer C."/>
            <person name="Overmann J."/>
        </authorList>
    </citation>
    <scope>NUCLEOTIDE SEQUENCE [LARGE SCALE GENOMIC DNA]</scope>
    <source>
        <strain evidence="3">DSM 100886 HEG_-6_39</strain>
    </source>
</reference>
<keyword evidence="3" id="KW-1185">Reference proteome</keyword>
<dbReference type="PANTHER" id="PTHR42678:SF34">
    <property type="entry name" value="OS04G0183300 PROTEIN"/>
    <property type="match status" value="1"/>
</dbReference>
<dbReference type="KEGG" id="abac:LuPra_00474"/>
<keyword evidence="2" id="KW-0436">Ligase</keyword>
<dbReference type="RefSeq" id="WP_110169272.1">
    <property type="nucleotide sequence ID" value="NZ_CP015136.1"/>
</dbReference>
<evidence type="ECO:0000259" key="1">
    <source>
        <dbReference type="Pfam" id="PF01425"/>
    </source>
</evidence>
<dbReference type="EMBL" id="CP015136">
    <property type="protein sequence ID" value="AMY07307.1"/>
    <property type="molecule type" value="Genomic_DNA"/>
</dbReference>
<dbReference type="Proteomes" id="UP000076079">
    <property type="component" value="Chromosome"/>
</dbReference>
<dbReference type="AlphaFoldDB" id="A0A143PFI9"/>
<dbReference type="GO" id="GO:0016874">
    <property type="term" value="F:ligase activity"/>
    <property type="evidence" value="ECO:0007669"/>
    <property type="project" value="UniProtKB-KW"/>
</dbReference>
<dbReference type="NCBIfam" id="NF006006">
    <property type="entry name" value="PRK08137.1"/>
    <property type="match status" value="1"/>
</dbReference>
<proteinExistence type="predicted"/>
<evidence type="ECO:0000313" key="2">
    <source>
        <dbReference type="EMBL" id="AMY07307.1"/>
    </source>
</evidence>
<accession>A0A143PFI9</accession>
<dbReference type="Gene3D" id="3.90.1300.10">
    <property type="entry name" value="Amidase signature (AS) domain"/>
    <property type="match status" value="1"/>
</dbReference>
<reference evidence="2 3" key="1">
    <citation type="journal article" date="2016" name="Genome Announc.">
        <title>First Complete Genome Sequence of a Subdivision 6 Acidobacterium Strain.</title>
        <authorList>
            <person name="Huang S."/>
            <person name="Vieira S."/>
            <person name="Bunk B."/>
            <person name="Riedel T."/>
            <person name="Sproer C."/>
            <person name="Overmann J."/>
        </authorList>
    </citation>
    <scope>NUCLEOTIDE SEQUENCE [LARGE SCALE GENOMIC DNA]</scope>
    <source>
        <strain evidence="3">DSM 100886 HEG_-6_39</strain>
    </source>
</reference>
<dbReference type="SUPFAM" id="SSF75304">
    <property type="entry name" value="Amidase signature (AS) enzymes"/>
    <property type="match status" value="1"/>
</dbReference>
<organism evidence="2 3">
    <name type="scientific">Luteitalea pratensis</name>
    <dbReference type="NCBI Taxonomy" id="1855912"/>
    <lineage>
        <taxon>Bacteria</taxon>
        <taxon>Pseudomonadati</taxon>
        <taxon>Acidobacteriota</taxon>
        <taxon>Vicinamibacteria</taxon>
        <taxon>Vicinamibacterales</taxon>
        <taxon>Vicinamibacteraceae</taxon>
        <taxon>Luteitalea</taxon>
    </lineage>
</organism>
<dbReference type="PATRIC" id="fig|1813736.3.peg.497"/>